<feature type="domain" description="Zn(2)-C6 fungal-type" evidence="7">
    <location>
        <begin position="34"/>
        <end position="64"/>
    </location>
</feature>
<dbReference type="InterPro" id="IPR001138">
    <property type="entry name" value="Zn2Cys6_DnaBD"/>
</dbReference>
<dbReference type="PROSITE" id="PS00463">
    <property type="entry name" value="ZN2_CY6_FUNGAL_1"/>
    <property type="match status" value="1"/>
</dbReference>
<dbReference type="GO" id="GO:0005634">
    <property type="term" value="C:nucleus"/>
    <property type="evidence" value="ECO:0007669"/>
    <property type="project" value="TreeGrafter"/>
</dbReference>
<keyword evidence="4" id="KW-0804">Transcription</keyword>
<dbReference type="GO" id="GO:0006351">
    <property type="term" value="P:DNA-templated transcription"/>
    <property type="evidence" value="ECO:0007669"/>
    <property type="project" value="InterPro"/>
</dbReference>
<gene>
    <name evidence="8" type="ORF">ASPSYDRAFT_129458</name>
</gene>
<dbReference type="CDD" id="cd12148">
    <property type="entry name" value="fungal_TF_MHR"/>
    <property type="match status" value="1"/>
</dbReference>
<dbReference type="InterPro" id="IPR051127">
    <property type="entry name" value="Fungal_SecMet_Regulators"/>
</dbReference>
<dbReference type="VEuPathDB" id="FungiDB:ASPSYDRAFT_129458"/>
<dbReference type="Proteomes" id="UP000184356">
    <property type="component" value="Unassembled WGS sequence"/>
</dbReference>
<dbReference type="SMART" id="SM00066">
    <property type="entry name" value="GAL4"/>
    <property type="match status" value="1"/>
</dbReference>
<dbReference type="InterPro" id="IPR036864">
    <property type="entry name" value="Zn2-C6_fun-type_DNA-bd_sf"/>
</dbReference>
<feature type="compositionally biased region" description="Polar residues" evidence="6">
    <location>
        <begin position="717"/>
        <end position="729"/>
    </location>
</feature>
<dbReference type="CDD" id="cd00067">
    <property type="entry name" value="GAL4"/>
    <property type="match status" value="1"/>
</dbReference>
<organism evidence="8 9">
    <name type="scientific">Aspergillus sydowii CBS 593.65</name>
    <dbReference type="NCBI Taxonomy" id="1036612"/>
    <lineage>
        <taxon>Eukaryota</taxon>
        <taxon>Fungi</taxon>
        <taxon>Dikarya</taxon>
        <taxon>Ascomycota</taxon>
        <taxon>Pezizomycotina</taxon>
        <taxon>Eurotiomycetes</taxon>
        <taxon>Eurotiomycetidae</taxon>
        <taxon>Eurotiales</taxon>
        <taxon>Aspergillaceae</taxon>
        <taxon>Aspergillus</taxon>
        <taxon>Aspergillus subgen. Nidulantes</taxon>
    </lineage>
</organism>
<evidence type="ECO:0000256" key="3">
    <source>
        <dbReference type="ARBA" id="ARBA00023125"/>
    </source>
</evidence>
<sequence length="805" mass="89591">MSSNTPAKRKEQDGPGPPLPNPKKKSVRNRASLACEECRARKRRCDGATPACGGCVKRMSACVYASEIHAKAWRETMIQSLRSRLEELERGDESPSAPEVSISRDQPFSREFDRPCNTAGDGIGHDRPIPGDAEQLASPAADLAASTPQQTPAAVGRSGANVPTSKSTPASYEPEGLEPSSVERLMRPIDRAIGMRKGRDIAVTTTSTRPGTENASGDPPVAVSTCSCDQLLGSTRWRLPLRRHAEDLVTLYFTRVQRMYPILHERTFRRQYECLWQSVSGSRSGTAGCSGLCKHKNQGKVFPATVYTVFSLASLFESRTPETNTHQAEDYFRLAQEIDLLDILDCEVRIELVQLGLLMGFYLLSTERFSKCWNITGLTIRMAQNMGLQLDLNEARRKGLFAPNSTQVDCEMRSRVWYGCVLLDREISMSFGRPLMIASGNETVPLPHPIDDDRLSGELGQRNTQPKDIPSLLESYIQTIKLYDILREVLDREELKGASDSNPDIRSLLTLDTTIMEWRDSLPPHLQYSQSLEETHFQSSQIADQYILPGLDIRGQAKRLYARFLHVRVLILRPALDLLFQQQQHSPRRMTKPMVDTPVQDLLLANIATQCSLSAHSLVNLLHAQIQSEDLVAWWYNISYLHTCGSTLLMSRLCSFGDGTMASDFASSWNVCLQCISRYTGVSSIAKRSLSLLKASGDCLLPDDSALVAPAPTLQIQDTGASQNPPNDTAESRAEQTWHVSQSRLQSPHIMEGFVSEPELRPSHLDIADSELWISEPVSNSYWPFMPFLSQLEALPPGLDSSNLQ</sequence>
<dbReference type="PANTHER" id="PTHR47424:SF3">
    <property type="entry name" value="REGULATORY PROTEIN GAL4"/>
    <property type="match status" value="1"/>
</dbReference>
<dbReference type="Pfam" id="PF00172">
    <property type="entry name" value="Zn_clus"/>
    <property type="match status" value="1"/>
</dbReference>
<reference evidence="9" key="1">
    <citation type="journal article" date="2017" name="Genome Biol.">
        <title>Comparative genomics reveals high biological diversity and specific adaptations in the industrially and medically important fungal genus Aspergillus.</title>
        <authorList>
            <person name="de Vries R.P."/>
            <person name="Riley R."/>
            <person name="Wiebenga A."/>
            <person name="Aguilar-Osorio G."/>
            <person name="Amillis S."/>
            <person name="Uchima C.A."/>
            <person name="Anderluh G."/>
            <person name="Asadollahi M."/>
            <person name="Askin M."/>
            <person name="Barry K."/>
            <person name="Battaglia E."/>
            <person name="Bayram O."/>
            <person name="Benocci T."/>
            <person name="Braus-Stromeyer S.A."/>
            <person name="Caldana C."/>
            <person name="Canovas D."/>
            <person name="Cerqueira G.C."/>
            <person name="Chen F."/>
            <person name="Chen W."/>
            <person name="Choi C."/>
            <person name="Clum A."/>
            <person name="Dos Santos R.A."/>
            <person name="Damasio A.R."/>
            <person name="Diallinas G."/>
            <person name="Emri T."/>
            <person name="Fekete E."/>
            <person name="Flipphi M."/>
            <person name="Freyberg S."/>
            <person name="Gallo A."/>
            <person name="Gournas C."/>
            <person name="Habgood R."/>
            <person name="Hainaut M."/>
            <person name="Harispe M.L."/>
            <person name="Henrissat B."/>
            <person name="Hilden K.S."/>
            <person name="Hope R."/>
            <person name="Hossain A."/>
            <person name="Karabika E."/>
            <person name="Karaffa L."/>
            <person name="Karanyi Z."/>
            <person name="Krasevec N."/>
            <person name="Kuo A."/>
            <person name="Kusch H."/>
            <person name="LaButti K."/>
            <person name="Lagendijk E.L."/>
            <person name="Lapidus A."/>
            <person name="Levasseur A."/>
            <person name="Lindquist E."/>
            <person name="Lipzen A."/>
            <person name="Logrieco A.F."/>
            <person name="MacCabe A."/>
            <person name="Maekelae M.R."/>
            <person name="Malavazi I."/>
            <person name="Melin P."/>
            <person name="Meyer V."/>
            <person name="Mielnichuk N."/>
            <person name="Miskei M."/>
            <person name="Molnar A.P."/>
            <person name="Mule G."/>
            <person name="Ngan C.Y."/>
            <person name="Orejas M."/>
            <person name="Orosz E."/>
            <person name="Ouedraogo J.P."/>
            <person name="Overkamp K.M."/>
            <person name="Park H.-S."/>
            <person name="Perrone G."/>
            <person name="Piumi F."/>
            <person name="Punt P.J."/>
            <person name="Ram A.F."/>
            <person name="Ramon A."/>
            <person name="Rauscher S."/>
            <person name="Record E."/>
            <person name="Riano-Pachon D.M."/>
            <person name="Robert V."/>
            <person name="Roehrig J."/>
            <person name="Ruller R."/>
            <person name="Salamov A."/>
            <person name="Salih N.S."/>
            <person name="Samson R.A."/>
            <person name="Sandor E."/>
            <person name="Sanguinetti M."/>
            <person name="Schuetze T."/>
            <person name="Sepcic K."/>
            <person name="Shelest E."/>
            <person name="Sherlock G."/>
            <person name="Sophianopoulou V."/>
            <person name="Squina F.M."/>
            <person name="Sun H."/>
            <person name="Susca A."/>
            <person name="Todd R.B."/>
            <person name="Tsang A."/>
            <person name="Unkles S.E."/>
            <person name="van de Wiele N."/>
            <person name="van Rossen-Uffink D."/>
            <person name="Oliveira J.V."/>
            <person name="Vesth T.C."/>
            <person name="Visser J."/>
            <person name="Yu J.-H."/>
            <person name="Zhou M."/>
            <person name="Andersen M.R."/>
            <person name="Archer D.B."/>
            <person name="Baker S.E."/>
            <person name="Benoit I."/>
            <person name="Brakhage A.A."/>
            <person name="Braus G.H."/>
            <person name="Fischer R."/>
            <person name="Frisvad J.C."/>
            <person name="Goldman G.H."/>
            <person name="Houbraken J."/>
            <person name="Oakley B."/>
            <person name="Pocsi I."/>
            <person name="Scazzocchio C."/>
            <person name="Seiboth B."/>
            <person name="vanKuyk P.A."/>
            <person name="Wortman J."/>
            <person name="Dyer P.S."/>
            <person name="Grigoriev I.V."/>
        </authorList>
    </citation>
    <scope>NUCLEOTIDE SEQUENCE [LARGE SCALE GENOMIC DNA]</scope>
    <source>
        <strain evidence="9">CBS 593.65</strain>
    </source>
</reference>
<keyword evidence="5" id="KW-0539">Nucleus</keyword>
<name>A0A1L9TT51_9EURO</name>
<dbReference type="GO" id="GO:0000981">
    <property type="term" value="F:DNA-binding transcription factor activity, RNA polymerase II-specific"/>
    <property type="evidence" value="ECO:0007669"/>
    <property type="project" value="InterPro"/>
</dbReference>
<evidence type="ECO:0000259" key="7">
    <source>
        <dbReference type="PROSITE" id="PS50048"/>
    </source>
</evidence>
<dbReference type="OrthoDB" id="4356760at2759"/>
<evidence type="ECO:0000313" key="9">
    <source>
        <dbReference type="Proteomes" id="UP000184356"/>
    </source>
</evidence>
<dbReference type="PANTHER" id="PTHR47424">
    <property type="entry name" value="REGULATORY PROTEIN GAL4"/>
    <property type="match status" value="1"/>
</dbReference>
<dbReference type="GO" id="GO:0000978">
    <property type="term" value="F:RNA polymerase II cis-regulatory region sequence-specific DNA binding"/>
    <property type="evidence" value="ECO:0007669"/>
    <property type="project" value="TreeGrafter"/>
</dbReference>
<dbReference type="SMART" id="SM00906">
    <property type="entry name" value="Fungal_trans"/>
    <property type="match status" value="1"/>
</dbReference>
<dbReference type="PROSITE" id="PS50048">
    <property type="entry name" value="ZN2_CY6_FUNGAL_2"/>
    <property type="match status" value="1"/>
</dbReference>
<dbReference type="GeneID" id="63756603"/>
<dbReference type="GO" id="GO:0000435">
    <property type="term" value="P:positive regulation of transcription from RNA polymerase II promoter by galactose"/>
    <property type="evidence" value="ECO:0007669"/>
    <property type="project" value="TreeGrafter"/>
</dbReference>
<dbReference type="RefSeq" id="XP_040706415.1">
    <property type="nucleotide sequence ID" value="XM_040840530.1"/>
</dbReference>
<protein>
    <recommendedName>
        <fullName evidence="7">Zn(2)-C6 fungal-type domain-containing protein</fullName>
    </recommendedName>
</protein>
<evidence type="ECO:0000256" key="4">
    <source>
        <dbReference type="ARBA" id="ARBA00023163"/>
    </source>
</evidence>
<keyword evidence="3" id="KW-0238">DNA-binding</keyword>
<evidence type="ECO:0000313" key="8">
    <source>
        <dbReference type="EMBL" id="OJJ62609.1"/>
    </source>
</evidence>
<feature type="region of interest" description="Disordered" evidence="6">
    <location>
        <begin position="717"/>
        <end position="738"/>
    </location>
</feature>
<feature type="region of interest" description="Disordered" evidence="6">
    <location>
        <begin position="1"/>
        <end position="30"/>
    </location>
</feature>
<dbReference type="InterPro" id="IPR007219">
    <property type="entry name" value="XnlR_reg_dom"/>
</dbReference>
<dbReference type="EMBL" id="KV878583">
    <property type="protein sequence ID" value="OJJ62609.1"/>
    <property type="molecule type" value="Genomic_DNA"/>
</dbReference>
<dbReference type="AlphaFoldDB" id="A0A1L9TT51"/>
<dbReference type="Pfam" id="PF04082">
    <property type="entry name" value="Fungal_trans"/>
    <property type="match status" value="1"/>
</dbReference>
<dbReference type="Gene3D" id="4.10.240.10">
    <property type="entry name" value="Zn(2)-C6 fungal-type DNA-binding domain"/>
    <property type="match status" value="1"/>
</dbReference>
<keyword evidence="9" id="KW-1185">Reference proteome</keyword>
<keyword evidence="2" id="KW-0805">Transcription regulation</keyword>
<keyword evidence="1" id="KW-0479">Metal-binding</keyword>
<evidence type="ECO:0000256" key="1">
    <source>
        <dbReference type="ARBA" id="ARBA00022723"/>
    </source>
</evidence>
<dbReference type="SUPFAM" id="SSF57701">
    <property type="entry name" value="Zn2/Cys6 DNA-binding domain"/>
    <property type="match status" value="1"/>
</dbReference>
<evidence type="ECO:0000256" key="5">
    <source>
        <dbReference type="ARBA" id="ARBA00023242"/>
    </source>
</evidence>
<evidence type="ECO:0000256" key="2">
    <source>
        <dbReference type="ARBA" id="ARBA00023015"/>
    </source>
</evidence>
<dbReference type="GO" id="GO:0008270">
    <property type="term" value="F:zinc ion binding"/>
    <property type="evidence" value="ECO:0007669"/>
    <property type="project" value="InterPro"/>
</dbReference>
<evidence type="ECO:0000256" key="6">
    <source>
        <dbReference type="SAM" id="MobiDB-lite"/>
    </source>
</evidence>
<accession>A0A1L9TT51</accession>
<proteinExistence type="predicted"/>
<feature type="compositionally biased region" description="Polar residues" evidence="6">
    <location>
        <begin position="161"/>
        <end position="170"/>
    </location>
</feature>
<feature type="region of interest" description="Disordered" evidence="6">
    <location>
        <begin position="109"/>
        <end position="180"/>
    </location>
</feature>